<dbReference type="GeneID" id="301341720"/>
<accession>A0AA50Q6A3</accession>
<proteinExistence type="predicted"/>
<dbReference type="EMBL" id="CP132914">
    <property type="protein sequence ID" value="WMB72848.1"/>
    <property type="molecule type" value="Genomic_DNA"/>
</dbReference>
<dbReference type="Proteomes" id="UP001236800">
    <property type="component" value="Chromosome"/>
</dbReference>
<dbReference type="AlphaFoldDB" id="A0AA50Q6A3"/>
<dbReference type="RefSeq" id="WP_219255522.1">
    <property type="nucleotide sequence ID" value="NZ_CP132914.1"/>
</dbReference>
<name>A0AA50Q6A3_9GAMM</name>
<gene>
    <name evidence="1" type="ORF">RA178_21020</name>
</gene>
<evidence type="ECO:0000313" key="1">
    <source>
        <dbReference type="EMBL" id="WMB72848.1"/>
    </source>
</evidence>
<reference evidence="1" key="1">
    <citation type="submission" date="2023-08" db="EMBL/GenBank/DDBJ databases">
        <title>Complete genome sequence of Shewanella oncorhynchi Z-P2, a siderophore putrebactin-producing bacterium.</title>
        <authorList>
            <person name="Zhang Y."/>
        </authorList>
    </citation>
    <scope>NUCLEOTIDE SEQUENCE</scope>
    <source>
        <strain evidence="1">Z-P2</strain>
    </source>
</reference>
<protein>
    <submittedName>
        <fullName evidence="1">Uncharacterized protein</fullName>
    </submittedName>
</protein>
<dbReference type="KEGG" id="sog:RA178_21020"/>
<sequence>MTPEYLAKQVEFIDWLSAASPIEGVLGSTYGWEWLPTSRDQEDPLNGPKKLEETKDAEMLVYKSALRSLRKIGRSHPLLVYGPHDFTESFRGGALFAFKMAAREAALRQKGVWSEVAELYSQGRWPCGFKENREFVVL</sequence>
<organism evidence="1">
    <name type="scientific">Shewanella oncorhynchi</name>
    <dbReference type="NCBI Taxonomy" id="2726434"/>
    <lineage>
        <taxon>Bacteria</taxon>
        <taxon>Pseudomonadati</taxon>
        <taxon>Pseudomonadota</taxon>
        <taxon>Gammaproteobacteria</taxon>
        <taxon>Alteromonadales</taxon>
        <taxon>Shewanellaceae</taxon>
        <taxon>Shewanella</taxon>
    </lineage>
</organism>